<dbReference type="InterPro" id="IPR036396">
    <property type="entry name" value="Cyt_P450_sf"/>
</dbReference>
<evidence type="ECO:0000313" key="12">
    <source>
        <dbReference type="EMBL" id="KAE9388471.1"/>
    </source>
</evidence>
<dbReference type="InterPro" id="IPR001128">
    <property type="entry name" value="Cyt_P450"/>
</dbReference>
<dbReference type="PANTHER" id="PTHR46300:SF7">
    <property type="entry name" value="P450, PUTATIVE (EUROFUNG)-RELATED"/>
    <property type="match status" value="1"/>
</dbReference>
<dbReference type="InterPro" id="IPR050364">
    <property type="entry name" value="Cytochrome_P450_fung"/>
</dbReference>
<keyword evidence="4 9" id="KW-0349">Heme</keyword>
<evidence type="ECO:0000256" key="11">
    <source>
        <dbReference type="SAM" id="Phobius"/>
    </source>
</evidence>
<evidence type="ECO:0000256" key="4">
    <source>
        <dbReference type="ARBA" id="ARBA00022617"/>
    </source>
</evidence>
<gene>
    <name evidence="12" type="ORF">BT96DRAFT_435286</name>
</gene>
<comment type="similarity">
    <text evidence="3 10">Belongs to the cytochrome P450 family.</text>
</comment>
<dbReference type="GO" id="GO:0004497">
    <property type="term" value="F:monooxygenase activity"/>
    <property type="evidence" value="ECO:0007669"/>
    <property type="project" value="UniProtKB-KW"/>
</dbReference>
<keyword evidence="6 10" id="KW-0560">Oxidoreductase</keyword>
<dbReference type="PROSITE" id="PS00086">
    <property type="entry name" value="CYTOCHROME_P450"/>
    <property type="match status" value="1"/>
</dbReference>
<keyword evidence="5 9" id="KW-0479">Metal-binding</keyword>
<feature type="transmembrane region" description="Helical" evidence="11">
    <location>
        <begin position="6"/>
        <end position="24"/>
    </location>
</feature>
<feature type="binding site" description="axial binding residue" evidence="9">
    <location>
        <position position="445"/>
    </location>
    <ligand>
        <name>heme</name>
        <dbReference type="ChEBI" id="CHEBI:30413"/>
    </ligand>
    <ligandPart>
        <name>Fe</name>
        <dbReference type="ChEBI" id="CHEBI:18248"/>
    </ligandPart>
</feature>
<evidence type="ECO:0000256" key="10">
    <source>
        <dbReference type="RuleBase" id="RU000461"/>
    </source>
</evidence>
<evidence type="ECO:0000256" key="7">
    <source>
        <dbReference type="ARBA" id="ARBA00023004"/>
    </source>
</evidence>
<protein>
    <submittedName>
        <fullName evidence="12">Cytochrome P450</fullName>
    </submittedName>
</protein>
<dbReference type="CDD" id="cd11065">
    <property type="entry name" value="CYP64-like"/>
    <property type="match status" value="1"/>
</dbReference>
<dbReference type="InterPro" id="IPR002401">
    <property type="entry name" value="Cyt_P450_E_grp-I"/>
</dbReference>
<comment type="cofactor">
    <cofactor evidence="1 9">
        <name>heme</name>
        <dbReference type="ChEBI" id="CHEBI:30413"/>
    </cofactor>
</comment>
<evidence type="ECO:0000256" key="8">
    <source>
        <dbReference type="ARBA" id="ARBA00023033"/>
    </source>
</evidence>
<dbReference type="InterPro" id="IPR017972">
    <property type="entry name" value="Cyt_P450_CS"/>
</dbReference>
<dbReference type="Gene3D" id="1.10.630.10">
    <property type="entry name" value="Cytochrome P450"/>
    <property type="match status" value="1"/>
</dbReference>
<evidence type="ECO:0000256" key="3">
    <source>
        <dbReference type="ARBA" id="ARBA00010617"/>
    </source>
</evidence>
<keyword evidence="7 9" id="KW-0408">Iron</keyword>
<dbReference type="SUPFAM" id="SSF48264">
    <property type="entry name" value="Cytochrome P450"/>
    <property type="match status" value="1"/>
</dbReference>
<evidence type="ECO:0000256" key="9">
    <source>
        <dbReference type="PIRSR" id="PIRSR602401-1"/>
    </source>
</evidence>
<dbReference type="PRINTS" id="PR00463">
    <property type="entry name" value="EP450I"/>
</dbReference>
<evidence type="ECO:0000256" key="6">
    <source>
        <dbReference type="ARBA" id="ARBA00023002"/>
    </source>
</evidence>
<proteinExistence type="inferred from homology"/>
<keyword evidence="11" id="KW-0812">Transmembrane</keyword>
<keyword evidence="8 10" id="KW-0503">Monooxygenase</keyword>
<reference evidence="12" key="1">
    <citation type="journal article" date="2019" name="Environ. Microbiol.">
        <title>Fungal ecological strategies reflected in gene transcription - a case study of two litter decomposers.</title>
        <authorList>
            <person name="Barbi F."/>
            <person name="Kohler A."/>
            <person name="Barry K."/>
            <person name="Baskaran P."/>
            <person name="Daum C."/>
            <person name="Fauchery L."/>
            <person name="Ihrmark K."/>
            <person name="Kuo A."/>
            <person name="LaButti K."/>
            <person name="Lipzen A."/>
            <person name="Morin E."/>
            <person name="Grigoriev I.V."/>
            <person name="Henrissat B."/>
            <person name="Lindahl B."/>
            <person name="Martin F."/>
        </authorList>
    </citation>
    <scope>NUCLEOTIDE SEQUENCE</scope>
    <source>
        <strain evidence="12">JB14</strain>
    </source>
</reference>
<evidence type="ECO:0000256" key="2">
    <source>
        <dbReference type="ARBA" id="ARBA00005179"/>
    </source>
</evidence>
<accession>A0A6A4GRU2</accession>
<dbReference type="PANTHER" id="PTHR46300">
    <property type="entry name" value="P450, PUTATIVE (EUROFUNG)-RELATED-RELATED"/>
    <property type="match status" value="1"/>
</dbReference>
<dbReference type="OrthoDB" id="2789670at2759"/>
<keyword evidence="11" id="KW-0472">Membrane</keyword>
<dbReference type="Proteomes" id="UP000799118">
    <property type="component" value="Unassembled WGS sequence"/>
</dbReference>
<comment type="pathway">
    <text evidence="2">Secondary metabolite biosynthesis.</text>
</comment>
<dbReference type="EMBL" id="ML769742">
    <property type="protein sequence ID" value="KAE9388471.1"/>
    <property type="molecule type" value="Genomic_DNA"/>
</dbReference>
<keyword evidence="13" id="KW-1185">Reference proteome</keyword>
<dbReference type="Pfam" id="PF00067">
    <property type="entry name" value="p450"/>
    <property type="match status" value="1"/>
</dbReference>
<evidence type="ECO:0000313" key="13">
    <source>
        <dbReference type="Proteomes" id="UP000799118"/>
    </source>
</evidence>
<dbReference type="GO" id="GO:0020037">
    <property type="term" value="F:heme binding"/>
    <property type="evidence" value="ECO:0007669"/>
    <property type="project" value="InterPro"/>
</dbReference>
<sequence length="520" mass="58534">MSSWQLINLIALALLMLFACRVWFRSQHPFPLPPGPKGWPIIGNIFDVPKEKFHVAYMEMSRKYGSDLLYLNMAGTSLLILNSEEAANDLLVERSTLYSNRPDFPMLSLMGWDFNFAFLPYGNRWRKSRALFMQQFSASSLETWQKPILQESIYLFLKKLLDTPKEFEDHIRFLSGGTIISSLYGISPLNNPRHGYFLELAKKANLSASEAGIPGTYLVDNIPLLKHIPEWFPGATFKRKAAYERGLVQRMYSEPVDFVKRNMASGTAKSCAISRALQEMQDDGGWSEEKENFLKMALGAAYSAGSDTISVTLTVIVLALVRNYEILQKGKTAVDAVVGPDRLPNFGDEGKIPYVDALIMEALRWRPVAPLAMPHHTVSADIYKGYYIPSHTIVFANCWAFLQNPITYGEDVTQFRPERFLNPDGTLNSKVPYPDAAFGFGRRVCPGKAFAQCSLWLAVASLLVCFDFSRALDKDGVEIDPSTDFMDGILSFPPPFECSITPRSKTAEGLIRENYERQIS</sequence>
<dbReference type="GO" id="GO:0005506">
    <property type="term" value="F:iron ion binding"/>
    <property type="evidence" value="ECO:0007669"/>
    <property type="project" value="InterPro"/>
</dbReference>
<dbReference type="AlphaFoldDB" id="A0A6A4GRU2"/>
<dbReference type="GO" id="GO:0016705">
    <property type="term" value="F:oxidoreductase activity, acting on paired donors, with incorporation or reduction of molecular oxygen"/>
    <property type="evidence" value="ECO:0007669"/>
    <property type="project" value="InterPro"/>
</dbReference>
<keyword evidence="11" id="KW-1133">Transmembrane helix</keyword>
<organism evidence="12 13">
    <name type="scientific">Gymnopus androsaceus JB14</name>
    <dbReference type="NCBI Taxonomy" id="1447944"/>
    <lineage>
        <taxon>Eukaryota</taxon>
        <taxon>Fungi</taxon>
        <taxon>Dikarya</taxon>
        <taxon>Basidiomycota</taxon>
        <taxon>Agaricomycotina</taxon>
        <taxon>Agaricomycetes</taxon>
        <taxon>Agaricomycetidae</taxon>
        <taxon>Agaricales</taxon>
        <taxon>Marasmiineae</taxon>
        <taxon>Omphalotaceae</taxon>
        <taxon>Gymnopus</taxon>
    </lineage>
</organism>
<evidence type="ECO:0000256" key="5">
    <source>
        <dbReference type="ARBA" id="ARBA00022723"/>
    </source>
</evidence>
<dbReference type="PRINTS" id="PR00385">
    <property type="entry name" value="P450"/>
</dbReference>
<evidence type="ECO:0000256" key="1">
    <source>
        <dbReference type="ARBA" id="ARBA00001971"/>
    </source>
</evidence>
<name>A0A6A4GRU2_9AGAR</name>